<reference evidence="3" key="1">
    <citation type="submission" date="2019-09" db="EMBL/GenBank/DDBJ databases">
        <title>Characterisation of the sponge microbiome using genome-centric metagenomics.</title>
        <authorList>
            <person name="Engelberts J.P."/>
            <person name="Robbins S.J."/>
            <person name="De Goeij J.M."/>
            <person name="Aranda M."/>
            <person name="Bell S.C."/>
            <person name="Webster N.S."/>
        </authorList>
    </citation>
    <scope>NUCLEOTIDE SEQUENCE</scope>
    <source>
        <strain evidence="3">SB0662_bin_9</strain>
    </source>
</reference>
<name>A0A6B1DWU6_9CHLR</name>
<dbReference type="InterPro" id="IPR029058">
    <property type="entry name" value="AB_hydrolase_fold"/>
</dbReference>
<feature type="domain" description="AB hydrolase-1" evidence="2">
    <location>
        <begin position="1"/>
        <end position="230"/>
    </location>
</feature>
<dbReference type="GO" id="GO:0016829">
    <property type="term" value="F:lyase activity"/>
    <property type="evidence" value="ECO:0007669"/>
    <property type="project" value="UniProtKB-KW"/>
</dbReference>
<dbReference type="PRINTS" id="PR00111">
    <property type="entry name" value="ABHYDROLASE"/>
</dbReference>
<dbReference type="PANTHER" id="PTHR42916:SF1">
    <property type="entry name" value="PROTEIN PHYLLO, CHLOROPLASTIC"/>
    <property type="match status" value="1"/>
</dbReference>
<dbReference type="EMBL" id="VXPY01000095">
    <property type="protein sequence ID" value="MYD91447.1"/>
    <property type="molecule type" value="Genomic_DNA"/>
</dbReference>
<proteinExistence type="predicted"/>
<keyword evidence="1" id="KW-0456">Lyase</keyword>
<dbReference type="GO" id="GO:0016787">
    <property type="term" value="F:hydrolase activity"/>
    <property type="evidence" value="ECO:0007669"/>
    <property type="project" value="UniProtKB-KW"/>
</dbReference>
<evidence type="ECO:0000313" key="3">
    <source>
        <dbReference type="EMBL" id="MYD91447.1"/>
    </source>
</evidence>
<evidence type="ECO:0000259" key="2">
    <source>
        <dbReference type="Pfam" id="PF00561"/>
    </source>
</evidence>
<dbReference type="SUPFAM" id="SSF53474">
    <property type="entry name" value="alpha/beta-Hydrolases"/>
    <property type="match status" value="1"/>
</dbReference>
<dbReference type="Gene3D" id="3.40.50.1820">
    <property type="entry name" value="alpha/beta hydrolase"/>
    <property type="match status" value="1"/>
</dbReference>
<sequence>MLLLHGFTGTFQSLDPISCVLSSQFSLLGIDLPGHGRTRAIPDPNLKFDQAIADVHEVMHRWHPHPMHVAGYSMGGRVGLGLACRFPDAVRSLSLLSASPGISDVTSRQTRAALERDLAKFLAETPDGVFDRYWESLPLFGGVRTHGALDRRISSKNIRQGWSASLPLLGTGGQPSFWNDLSHLDRPVQLITGERDIKFRDIADAMELLLPKCRTHTVPHAGHRVHLENPRATASLIAAWAMSHDHTHGP</sequence>
<dbReference type="InterPro" id="IPR000073">
    <property type="entry name" value="AB_hydrolase_1"/>
</dbReference>
<gene>
    <name evidence="3" type="ORF">F4Y08_14135</name>
</gene>
<keyword evidence="3" id="KW-0378">Hydrolase</keyword>
<dbReference type="AlphaFoldDB" id="A0A6B1DWU6"/>
<dbReference type="PANTHER" id="PTHR42916">
    <property type="entry name" value="2-SUCCINYL-5-ENOLPYRUVYL-6-HYDROXY-3-CYCLOHEXENE-1-CARBOXYLATE SYNTHASE"/>
    <property type="match status" value="1"/>
</dbReference>
<evidence type="ECO:0000256" key="1">
    <source>
        <dbReference type="ARBA" id="ARBA00023239"/>
    </source>
</evidence>
<protein>
    <submittedName>
        <fullName evidence="3">Alpha/beta fold hydrolase</fullName>
    </submittedName>
</protein>
<organism evidence="3">
    <name type="scientific">Caldilineaceae bacterium SB0662_bin_9</name>
    <dbReference type="NCBI Taxonomy" id="2605258"/>
    <lineage>
        <taxon>Bacteria</taxon>
        <taxon>Bacillati</taxon>
        <taxon>Chloroflexota</taxon>
        <taxon>Caldilineae</taxon>
        <taxon>Caldilineales</taxon>
        <taxon>Caldilineaceae</taxon>
    </lineage>
</organism>
<comment type="caution">
    <text evidence="3">The sequence shown here is derived from an EMBL/GenBank/DDBJ whole genome shotgun (WGS) entry which is preliminary data.</text>
</comment>
<dbReference type="Pfam" id="PF00561">
    <property type="entry name" value="Abhydrolase_1"/>
    <property type="match status" value="1"/>
</dbReference>
<accession>A0A6B1DWU6</accession>